<dbReference type="SUPFAM" id="SSF48264">
    <property type="entry name" value="Cytochrome P450"/>
    <property type="match status" value="1"/>
</dbReference>
<dbReference type="Pfam" id="PF00067">
    <property type="entry name" value="p450"/>
    <property type="match status" value="1"/>
</dbReference>
<evidence type="ECO:0000256" key="2">
    <source>
        <dbReference type="ARBA" id="ARBA00010617"/>
    </source>
</evidence>
<dbReference type="InterPro" id="IPR001128">
    <property type="entry name" value="Cyt_P450"/>
</dbReference>
<dbReference type="InterPro" id="IPR036396">
    <property type="entry name" value="Cyt_P450_sf"/>
</dbReference>
<evidence type="ECO:0000256" key="4">
    <source>
        <dbReference type="ARBA" id="ARBA00022723"/>
    </source>
</evidence>
<keyword evidence="4" id="KW-0479">Metal-binding</keyword>
<proteinExistence type="inferred from homology"/>
<dbReference type="Gene3D" id="1.10.630.10">
    <property type="entry name" value="Cytochrome P450"/>
    <property type="match status" value="1"/>
</dbReference>
<accession>A0A022PS34</accession>
<dbReference type="GO" id="GO:0020037">
    <property type="term" value="F:heme binding"/>
    <property type="evidence" value="ECO:0007669"/>
    <property type="project" value="InterPro"/>
</dbReference>
<dbReference type="EMBL" id="KI632366">
    <property type="protein sequence ID" value="EYU17633.1"/>
    <property type="molecule type" value="Genomic_DNA"/>
</dbReference>
<organism evidence="7 8">
    <name type="scientific">Erythranthe guttata</name>
    <name type="common">Yellow monkey flower</name>
    <name type="synonym">Mimulus guttatus</name>
    <dbReference type="NCBI Taxonomy" id="4155"/>
    <lineage>
        <taxon>Eukaryota</taxon>
        <taxon>Viridiplantae</taxon>
        <taxon>Streptophyta</taxon>
        <taxon>Embryophyta</taxon>
        <taxon>Tracheophyta</taxon>
        <taxon>Spermatophyta</taxon>
        <taxon>Magnoliopsida</taxon>
        <taxon>eudicotyledons</taxon>
        <taxon>Gunneridae</taxon>
        <taxon>Pentapetalae</taxon>
        <taxon>asterids</taxon>
        <taxon>lamiids</taxon>
        <taxon>Lamiales</taxon>
        <taxon>Phrymaceae</taxon>
        <taxon>Erythranthe</taxon>
    </lineage>
</organism>
<name>A0A022PS34_ERYGU</name>
<reference evidence="7 8" key="1">
    <citation type="journal article" date="2013" name="Proc. Natl. Acad. Sci. U.S.A.">
        <title>Fine-scale variation in meiotic recombination in Mimulus inferred from population shotgun sequencing.</title>
        <authorList>
            <person name="Hellsten U."/>
            <person name="Wright K.M."/>
            <person name="Jenkins J."/>
            <person name="Shu S."/>
            <person name="Yuan Y."/>
            <person name="Wessler S.R."/>
            <person name="Schmutz J."/>
            <person name="Willis J.H."/>
            <person name="Rokhsar D.S."/>
        </authorList>
    </citation>
    <scope>NUCLEOTIDE SEQUENCE [LARGE SCALE GENOMIC DNA]</scope>
    <source>
        <strain evidence="8">cv. DUN x IM62</strain>
    </source>
</reference>
<protein>
    <recommendedName>
        <fullName evidence="9">Cytochrome P450</fullName>
    </recommendedName>
</protein>
<gene>
    <name evidence="7" type="ORF">MIMGU_mgv11b016203mg</name>
</gene>
<feature type="region of interest" description="Disordered" evidence="6">
    <location>
        <begin position="1"/>
        <end position="40"/>
    </location>
</feature>
<evidence type="ECO:0000256" key="6">
    <source>
        <dbReference type="SAM" id="MobiDB-lite"/>
    </source>
</evidence>
<evidence type="ECO:0008006" key="9">
    <source>
        <dbReference type="Google" id="ProtNLM"/>
    </source>
</evidence>
<dbReference type="Proteomes" id="UP000030748">
    <property type="component" value="Unassembled WGS sequence"/>
</dbReference>
<comment type="cofactor">
    <cofactor evidence="1">
        <name>heme</name>
        <dbReference type="ChEBI" id="CHEBI:30413"/>
    </cofactor>
</comment>
<dbReference type="GO" id="GO:0016705">
    <property type="term" value="F:oxidoreductase activity, acting on paired donors, with incorporation or reduction of molecular oxygen"/>
    <property type="evidence" value="ECO:0007669"/>
    <property type="project" value="InterPro"/>
</dbReference>
<comment type="similarity">
    <text evidence="2">Belongs to the cytochrome P450 family.</text>
</comment>
<dbReference type="STRING" id="4155.A0A022PS34"/>
<keyword evidence="8" id="KW-1185">Reference proteome</keyword>
<evidence type="ECO:0000256" key="3">
    <source>
        <dbReference type="ARBA" id="ARBA00022617"/>
    </source>
</evidence>
<keyword evidence="5" id="KW-0408">Iron</keyword>
<evidence type="ECO:0000256" key="5">
    <source>
        <dbReference type="ARBA" id="ARBA00023004"/>
    </source>
</evidence>
<dbReference type="eggNOG" id="KOG0156">
    <property type="taxonomic scope" value="Eukaryota"/>
</dbReference>
<dbReference type="PANTHER" id="PTHR47955:SF15">
    <property type="entry name" value="CYTOCHROME P450 71A2-LIKE"/>
    <property type="match status" value="1"/>
</dbReference>
<evidence type="ECO:0000313" key="8">
    <source>
        <dbReference type="Proteomes" id="UP000030748"/>
    </source>
</evidence>
<sequence length="128" mass="14572">KRPTSQKPSQAVAAEASSNRKPPLIRVPPPQNPPLSIKKTRPFNVSSADLAEEILKTHDPICSNRPESSVARGIYDCKDIAFSTYGEYWRRVKGICVNHLLRIQKVQSFRNVREEEVSVMLEKIRQFV</sequence>
<keyword evidence="3" id="KW-0349">Heme</keyword>
<feature type="non-terminal residue" evidence="7">
    <location>
        <position position="1"/>
    </location>
</feature>
<dbReference type="GO" id="GO:0005506">
    <property type="term" value="F:iron ion binding"/>
    <property type="evidence" value="ECO:0007669"/>
    <property type="project" value="InterPro"/>
</dbReference>
<dbReference type="AlphaFoldDB" id="A0A022PS34"/>
<evidence type="ECO:0000313" key="7">
    <source>
        <dbReference type="EMBL" id="EYU17633.1"/>
    </source>
</evidence>
<evidence type="ECO:0000256" key="1">
    <source>
        <dbReference type="ARBA" id="ARBA00001971"/>
    </source>
</evidence>
<dbReference type="GO" id="GO:0004497">
    <property type="term" value="F:monooxygenase activity"/>
    <property type="evidence" value="ECO:0007669"/>
    <property type="project" value="InterPro"/>
</dbReference>
<dbReference type="PANTHER" id="PTHR47955">
    <property type="entry name" value="CYTOCHROME P450 FAMILY 71 PROTEIN"/>
    <property type="match status" value="1"/>
</dbReference>